<reference evidence="9" key="1">
    <citation type="submission" date="2021-03" db="EMBL/GenBank/DDBJ databases">
        <authorList>
            <person name="Bekaert M."/>
        </authorList>
    </citation>
    <scope>NUCLEOTIDE SEQUENCE</scope>
</reference>
<protein>
    <submittedName>
        <fullName evidence="9">Uncharacterized protein</fullName>
    </submittedName>
</protein>
<organism evidence="9 10">
    <name type="scientific">Mytilus edulis</name>
    <name type="common">Blue mussel</name>
    <dbReference type="NCBI Taxonomy" id="6550"/>
    <lineage>
        <taxon>Eukaryota</taxon>
        <taxon>Metazoa</taxon>
        <taxon>Spiralia</taxon>
        <taxon>Lophotrochozoa</taxon>
        <taxon>Mollusca</taxon>
        <taxon>Bivalvia</taxon>
        <taxon>Autobranchia</taxon>
        <taxon>Pteriomorphia</taxon>
        <taxon>Mytilida</taxon>
        <taxon>Mytiloidea</taxon>
        <taxon>Mytilidae</taxon>
        <taxon>Mytilinae</taxon>
        <taxon>Mytilus</taxon>
    </lineage>
</organism>
<keyword evidence="3 7" id="KW-1133">Transmembrane helix</keyword>
<feature type="region of interest" description="Disordered" evidence="6">
    <location>
        <begin position="144"/>
        <end position="216"/>
    </location>
</feature>
<dbReference type="InterPro" id="IPR002172">
    <property type="entry name" value="LDrepeatLR_classA_rpt"/>
</dbReference>
<dbReference type="GO" id="GO:0016020">
    <property type="term" value="C:membrane"/>
    <property type="evidence" value="ECO:0007669"/>
    <property type="project" value="UniProtKB-SubCell"/>
</dbReference>
<evidence type="ECO:0000256" key="4">
    <source>
        <dbReference type="ARBA" id="ARBA00023136"/>
    </source>
</evidence>
<evidence type="ECO:0000256" key="7">
    <source>
        <dbReference type="SAM" id="Phobius"/>
    </source>
</evidence>
<evidence type="ECO:0000256" key="3">
    <source>
        <dbReference type="ARBA" id="ARBA00022989"/>
    </source>
</evidence>
<feature type="region of interest" description="Disordered" evidence="6">
    <location>
        <begin position="228"/>
        <end position="261"/>
    </location>
</feature>
<keyword evidence="5" id="KW-1015">Disulfide bond</keyword>
<feature type="transmembrane region" description="Helical" evidence="7">
    <location>
        <begin position="395"/>
        <end position="416"/>
    </location>
</feature>
<proteinExistence type="predicted"/>
<dbReference type="PANTHER" id="PTHR15549:SF30">
    <property type="entry name" value="MID2 DOMAIN-CONTAINING PROTEIN"/>
    <property type="match status" value="1"/>
</dbReference>
<accession>A0A8S3TMP6</accession>
<evidence type="ECO:0000256" key="5">
    <source>
        <dbReference type="ARBA" id="ARBA00023157"/>
    </source>
</evidence>
<evidence type="ECO:0000256" key="6">
    <source>
        <dbReference type="SAM" id="MobiDB-lite"/>
    </source>
</evidence>
<keyword evidence="4 7" id="KW-0472">Membrane</keyword>
<feature type="compositionally biased region" description="Basic and acidic residues" evidence="6">
    <location>
        <begin position="245"/>
        <end position="255"/>
    </location>
</feature>
<dbReference type="CDD" id="cd00112">
    <property type="entry name" value="LDLa"/>
    <property type="match status" value="1"/>
</dbReference>
<evidence type="ECO:0000256" key="2">
    <source>
        <dbReference type="ARBA" id="ARBA00022692"/>
    </source>
</evidence>
<dbReference type="AlphaFoldDB" id="A0A8S3TMP6"/>
<evidence type="ECO:0000313" key="10">
    <source>
        <dbReference type="Proteomes" id="UP000683360"/>
    </source>
</evidence>
<dbReference type="GO" id="GO:0071944">
    <property type="term" value="C:cell periphery"/>
    <property type="evidence" value="ECO:0007669"/>
    <property type="project" value="UniProtKB-ARBA"/>
</dbReference>
<comment type="caution">
    <text evidence="9">The sequence shown here is derived from an EMBL/GenBank/DDBJ whole genome shotgun (WGS) entry which is preliminary data.</text>
</comment>
<keyword evidence="8" id="KW-0732">Signal</keyword>
<evidence type="ECO:0000256" key="1">
    <source>
        <dbReference type="ARBA" id="ARBA00004167"/>
    </source>
</evidence>
<evidence type="ECO:0000313" key="9">
    <source>
        <dbReference type="EMBL" id="CAG2232503.1"/>
    </source>
</evidence>
<keyword evidence="10" id="KW-1185">Reference proteome</keyword>
<name>A0A8S3TMP6_MYTED</name>
<dbReference type="OrthoDB" id="6162015at2759"/>
<sequence length="647" mass="71903">MKTNLLFVVSVLLILECLPGKDIIPCIEGLNRCNGIRECEDGTDEANYTKELTTNELTTELRKSEVRIEETTPQLTTEPITPETTAEPTALDLTPLLTTSHLTTKPTTSDITTVPITSDLSAVPTTSEMTTVPIATTSEMTTVPTTSEMTTVPTTSEMTTVPTTSEMTTVPTTSEMTTVPTTSEMTTEPTTSEMTTEPTSPELTTESVEPAFTTPKLTSISTAPILTTESSLQSDIPVSKSASKSARETTEKRSETTVSTPQIEKNSINITNKDNSFNIKSRDSSINVIYRRNSINVTYRRNSINVSYRKTVSTSTTEETVSTSTTEEIVSTSTTEVKVSTSTTEETVSTSTTEETVSTSTTAETVSKSFIETTVMNTTSKDGILPAERSNTDYIFLYISIPILCILLNILLVFAWKQKFKMRERKHFYSMEREGLSTMSIRTIASVEAFPAENVLMTSALPHHKTLPFQKIVTFYNPEYEWEIILFKDESGYDEQVRQIKLRNQENLNDDFDVSTNSRNVHIYSQPSNGASKCLDNEDSTDLSPMDADEQHKSYNILASENTIVPSRRNSSEFDFKTEYKCTNMDIPSAKTTDLHQKNLNNHCNVLTCSSNVPLSLQPSKLLDNEESKDLSPMNADVQYRATYTTF</sequence>
<gene>
    <name evidence="9" type="ORF">MEDL_45314</name>
</gene>
<keyword evidence="2 7" id="KW-0812">Transmembrane</keyword>
<evidence type="ECO:0000256" key="8">
    <source>
        <dbReference type="SAM" id="SignalP"/>
    </source>
</evidence>
<dbReference type="EMBL" id="CAJPWZ010002187">
    <property type="protein sequence ID" value="CAG2232503.1"/>
    <property type="molecule type" value="Genomic_DNA"/>
</dbReference>
<comment type="subcellular location">
    <subcellularLocation>
        <location evidence="1">Membrane</location>
        <topology evidence="1">Single-pass membrane protein</topology>
    </subcellularLocation>
</comment>
<feature type="signal peptide" evidence="8">
    <location>
        <begin position="1"/>
        <end position="20"/>
    </location>
</feature>
<dbReference type="PANTHER" id="PTHR15549">
    <property type="entry name" value="PAIRED IMMUNOGLOBULIN-LIKE TYPE 2 RECEPTOR"/>
    <property type="match status" value="1"/>
</dbReference>
<feature type="compositionally biased region" description="Low complexity" evidence="6">
    <location>
        <begin position="144"/>
        <end position="210"/>
    </location>
</feature>
<dbReference type="Proteomes" id="UP000683360">
    <property type="component" value="Unassembled WGS sequence"/>
</dbReference>
<dbReference type="InterPro" id="IPR051694">
    <property type="entry name" value="Immunoregulatory_rcpt-like"/>
</dbReference>
<feature type="compositionally biased region" description="Polar residues" evidence="6">
    <location>
        <begin position="228"/>
        <end position="244"/>
    </location>
</feature>
<feature type="chain" id="PRO_5035928212" evidence="8">
    <location>
        <begin position="21"/>
        <end position="647"/>
    </location>
</feature>